<sequence length="1053" mass="117247">MGLAACQKPGRQKSQQRIAKRPTEITPSTGRQSRTSSQIKRRYRPIQGRESRRSTSVQLQGKNEEWVLCPIVDNRFTRYSVRKSCLSQENINFPYFKEACQTAPSTARSSDTGPDEMDLIIKSDLILCMVDGKSCNAVSSCSSIQKCYLCGAKPREVIEKDGTEYAKSIHRAQGAESDLTIIHLESVSHIVHHIVCRPIAGCIIEKLAPQLNIGNFIQHGGRPQHNLNFANINKYGCNLAVVCGLINLGETLAGEGNIKTNVLDWRRASRLLDIKLGKGTCGIKLLGLRRVKVTWIQYGGQDGWWSGVAPDLDPVYRLGIPYAYKTNMTATALPSKTIPRNSSGGSKKILRENGCLPVARITEHKLLQAPIPDPDVPDMTYSFDFFPSEVKLLVDMPKQQSGNTNDGNSPRTILRKPEKSAEITGLNPEFIKLLGWAYTPLDIDYIVEDAASSSLIKVVRRHRVVHVACRYKYSMLEVPAGKRNSGSTARRFSALCVGATRHWSHVQLSPVSLCLECEKKKKISNVVDAGHIEIWKGSSTGIQLVMVPVPHAASAGTDSSGDNDDRVNDKDGIDSQQRKANLILRMKQEGEDDHENSIDDDYEHSVYEVSDQKDEESTQVPTHFTYEFPSKSGVKMAEGIKNTCSFAATREMEKAEEEMQPWKFPDVYLAKKVLKLGNGRAYIKWWGFPEPFNSRMIWQVAMTNMAHCTDQHRRQSRLPRWRTDPGFYSLNPRDNVPSSPFHDLWCHTGPPRYTSAEVSKLNSWTRSCLPVLISSMAVTQLFLSLPVYLSGRKAVERDAGHGPAELLALAQQQRARRAGGISPYVAAFDLVNMRLHGAEEYPESRTLAGLQKSMKKSHTQKDPAPKEISDIDTRDIICWKTFPVHEGEIDNTAVISVFGNASMFSRKKLKFELGDQIWLYRKLVGTTGDMHIHGHAELATVGKRKVGGGKPTPLTDPSSFLSEIHPLPPSATLPTHGGVSETRGPKTQDSTLKIQDPQLKTIDSRPLTQDSRSSTQCSRALTQNPPLNTLDAKPMTHGSRPLTQDSRLKTLDR</sequence>
<keyword evidence="3" id="KW-1185">Reference proteome</keyword>
<feature type="region of interest" description="Disordered" evidence="1">
    <location>
        <begin position="847"/>
        <end position="867"/>
    </location>
</feature>
<gene>
    <name evidence="2" type="ORF">PR048_030155</name>
</gene>
<protein>
    <submittedName>
        <fullName evidence="2">Uncharacterized protein</fullName>
    </submittedName>
</protein>
<proteinExistence type="predicted"/>
<dbReference type="EMBL" id="JARBHB010000014">
    <property type="protein sequence ID" value="KAJ8868617.1"/>
    <property type="molecule type" value="Genomic_DNA"/>
</dbReference>
<feature type="compositionally biased region" description="Polar residues" evidence="1">
    <location>
        <begin position="25"/>
        <end position="38"/>
    </location>
</feature>
<comment type="caution">
    <text evidence="2">The sequence shown here is derived from an EMBL/GenBank/DDBJ whole genome shotgun (WGS) entry which is preliminary data.</text>
</comment>
<evidence type="ECO:0000256" key="1">
    <source>
        <dbReference type="SAM" id="MobiDB-lite"/>
    </source>
</evidence>
<evidence type="ECO:0000313" key="3">
    <source>
        <dbReference type="Proteomes" id="UP001159363"/>
    </source>
</evidence>
<name>A0ABQ9GAW1_9NEOP</name>
<feature type="region of interest" description="Disordered" evidence="1">
    <location>
        <begin position="966"/>
        <end position="1053"/>
    </location>
</feature>
<feature type="region of interest" description="Disordered" evidence="1">
    <location>
        <begin position="553"/>
        <end position="576"/>
    </location>
</feature>
<reference evidence="2 3" key="1">
    <citation type="submission" date="2023-02" db="EMBL/GenBank/DDBJ databases">
        <title>LHISI_Scaffold_Assembly.</title>
        <authorList>
            <person name="Stuart O.P."/>
            <person name="Cleave R."/>
            <person name="Magrath M.J.L."/>
            <person name="Mikheyev A.S."/>
        </authorList>
    </citation>
    <scope>NUCLEOTIDE SEQUENCE [LARGE SCALE GENOMIC DNA]</scope>
    <source>
        <strain evidence="2">Daus_M_001</strain>
        <tissue evidence="2">Leg muscle</tissue>
    </source>
</reference>
<evidence type="ECO:0000313" key="2">
    <source>
        <dbReference type="EMBL" id="KAJ8868617.1"/>
    </source>
</evidence>
<feature type="compositionally biased region" description="Polar residues" evidence="1">
    <location>
        <begin position="1006"/>
        <end position="1027"/>
    </location>
</feature>
<accession>A0ABQ9GAW1</accession>
<dbReference type="Proteomes" id="UP001159363">
    <property type="component" value="Chromosome 13"/>
</dbReference>
<organism evidence="2 3">
    <name type="scientific">Dryococelus australis</name>
    <dbReference type="NCBI Taxonomy" id="614101"/>
    <lineage>
        <taxon>Eukaryota</taxon>
        <taxon>Metazoa</taxon>
        <taxon>Ecdysozoa</taxon>
        <taxon>Arthropoda</taxon>
        <taxon>Hexapoda</taxon>
        <taxon>Insecta</taxon>
        <taxon>Pterygota</taxon>
        <taxon>Neoptera</taxon>
        <taxon>Polyneoptera</taxon>
        <taxon>Phasmatodea</taxon>
        <taxon>Verophasmatodea</taxon>
        <taxon>Anareolatae</taxon>
        <taxon>Phasmatidae</taxon>
        <taxon>Eurycanthinae</taxon>
        <taxon>Dryococelus</taxon>
    </lineage>
</organism>
<feature type="region of interest" description="Disordered" evidence="1">
    <location>
        <begin position="1"/>
        <end position="57"/>
    </location>
</feature>
<feature type="compositionally biased region" description="Basic and acidic residues" evidence="1">
    <location>
        <begin position="563"/>
        <end position="576"/>
    </location>
</feature>